<protein>
    <submittedName>
        <fullName evidence="1">18749_t:CDS:1</fullName>
    </submittedName>
</protein>
<evidence type="ECO:0000313" key="2">
    <source>
        <dbReference type="Proteomes" id="UP000789920"/>
    </source>
</evidence>
<comment type="caution">
    <text evidence="1">The sequence shown here is derived from an EMBL/GenBank/DDBJ whole genome shotgun (WGS) entry which is preliminary data.</text>
</comment>
<feature type="non-terminal residue" evidence="1">
    <location>
        <position position="1"/>
    </location>
</feature>
<sequence length="96" mass="10579">AVELNKNLHKIILETPTNSLPSSQPPPYSTVSILPSAPNGSAYVANLLPSIDEQADPFDYQATVEALVRQFGNVHEETRVASLDWLLMLHKKSPKK</sequence>
<evidence type="ECO:0000313" key="1">
    <source>
        <dbReference type="EMBL" id="CAG8844862.1"/>
    </source>
</evidence>
<organism evidence="1 2">
    <name type="scientific">Racocetra persica</name>
    <dbReference type="NCBI Taxonomy" id="160502"/>
    <lineage>
        <taxon>Eukaryota</taxon>
        <taxon>Fungi</taxon>
        <taxon>Fungi incertae sedis</taxon>
        <taxon>Mucoromycota</taxon>
        <taxon>Glomeromycotina</taxon>
        <taxon>Glomeromycetes</taxon>
        <taxon>Diversisporales</taxon>
        <taxon>Gigasporaceae</taxon>
        <taxon>Racocetra</taxon>
    </lineage>
</organism>
<reference evidence="1" key="1">
    <citation type="submission" date="2021-06" db="EMBL/GenBank/DDBJ databases">
        <authorList>
            <person name="Kallberg Y."/>
            <person name="Tangrot J."/>
            <person name="Rosling A."/>
        </authorList>
    </citation>
    <scope>NUCLEOTIDE SEQUENCE</scope>
    <source>
        <strain evidence="1">MA461A</strain>
    </source>
</reference>
<dbReference type="EMBL" id="CAJVQC010144332">
    <property type="protein sequence ID" value="CAG8844862.1"/>
    <property type="molecule type" value="Genomic_DNA"/>
</dbReference>
<proteinExistence type="predicted"/>
<gene>
    <name evidence="1" type="ORF">RPERSI_LOCUS33392</name>
</gene>
<keyword evidence="2" id="KW-1185">Reference proteome</keyword>
<name>A0ACA9SSI9_9GLOM</name>
<accession>A0ACA9SSI9</accession>
<dbReference type="Proteomes" id="UP000789920">
    <property type="component" value="Unassembled WGS sequence"/>
</dbReference>
<feature type="non-terminal residue" evidence="1">
    <location>
        <position position="96"/>
    </location>
</feature>